<reference evidence="2 3" key="1">
    <citation type="journal article" date="2016" name="Mol. Biol. Evol.">
        <title>Comparative Genomics of Early-Diverging Mushroom-Forming Fungi Provides Insights into the Origins of Lignocellulose Decay Capabilities.</title>
        <authorList>
            <person name="Nagy L.G."/>
            <person name="Riley R."/>
            <person name="Tritt A."/>
            <person name="Adam C."/>
            <person name="Daum C."/>
            <person name="Floudas D."/>
            <person name="Sun H."/>
            <person name="Yadav J.S."/>
            <person name="Pangilinan J."/>
            <person name="Larsson K.H."/>
            <person name="Matsuura K."/>
            <person name="Barry K."/>
            <person name="Labutti K."/>
            <person name="Kuo R."/>
            <person name="Ohm R.A."/>
            <person name="Bhattacharya S.S."/>
            <person name="Shirouzu T."/>
            <person name="Yoshinaga Y."/>
            <person name="Martin F.M."/>
            <person name="Grigoriev I.V."/>
            <person name="Hibbett D.S."/>
        </authorList>
    </citation>
    <scope>NUCLEOTIDE SEQUENCE [LARGE SCALE GENOMIC DNA]</scope>
    <source>
        <strain evidence="2 3">HHB12029</strain>
    </source>
</reference>
<feature type="domain" description="F-box" evidence="1">
    <location>
        <begin position="1"/>
        <end position="48"/>
    </location>
</feature>
<dbReference type="EMBL" id="KV426041">
    <property type="protein sequence ID" value="KZV90772.1"/>
    <property type="molecule type" value="Genomic_DNA"/>
</dbReference>
<dbReference type="SUPFAM" id="SSF81383">
    <property type="entry name" value="F-box domain"/>
    <property type="match status" value="1"/>
</dbReference>
<dbReference type="InterPro" id="IPR032675">
    <property type="entry name" value="LRR_dom_sf"/>
</dbReference>
<dbReference type="SMART" id="SM00256">
    <property type="entry name" value="FBOX"/>
    <property type="match status" value="1"/>
</dbReference>
<accession>A0A165GNA9</accession>
<protein>
    <recommendedName>
        <fullName evidence="1">F-box domain-containing protein</fullName>
    </recommendedName>
</protein>
<dbReference type="PROSITE" id="PS50181">
    <property type="entry name" value="FBOX"/>
    <property type="match status" value="1"/>
</dbReference>
<evidence type="ECO:0000313" key="2">
    <source>
        <dbReference type="EMBL" id="KZV90772.1"/>
    </source>
</evidence>
<dbReference type="AlphaFoldDB" id="A0A165GNA9"/>
<dbReference type="OrthoDB" id="3264373at2759"/>
<organism evidence="2 3">
    <name type="scientific">Exidia glandulosa HHB12029</name>
    <dbReference type="NCBI Taxonomy" id="1314781"/>
    <lineage>
        <taxon>Eukaryota</taxon>
        <taxon>Fungi</taxon>
        <taxon>Dikarya</taxon>
        <taxon>Basidiomycota</taxon>
        <taxon>Agaricomycotina</taxon>
        <taxon>Agaricomycetes</taxon>
        <taxon>Auriculariales</taxon>
        <taxon>Exidiaceae</taxon>
        <taxon>Exidia</taxon>
    </lineage>
</organism>
<dbReference type="InterPro" id="IPR036047">
    <property type="entry name" value="F-box-like_dom_sf"/>
</dbReference>
<keyword evidence="3" id="KW-1185">Reference proteome</keyword>
<dbReference type="Gene3D" id="1.20.1280.50">
    <property type="match status" value="1"/>
</dbReference>
<dbReference type="InterPro" id="IPR001810">
    <property type="entry name" value="F-box_dom"/>
</dbReference>
<evidence type="ECO:0000313" key="3">
    <source>
        <dbReference type="Proteomes" id="UP000077266"/>
    </source>
</evidence>
<evidence type="ECO:0000259" key="1">
    <source>
        <dbReference type="PROSITE" id="PS50181"/>
    </source>
</evidence>
<dbReference type="Pfam" id="PF00646">
    <property type="entry name" value="F-box"/>
    <property type="match status" value="1"/>
</dbReference>
<dbReference type="Proteomes" id="UP000077266">
    <property type="component" value="Unassembled WGS sequence"/>
</dbReference>
<dbReference type="Gene3D" id="3.80.10.10">
    <property type="entry name" value="Ribonuclease Inhibitor"/>
    <property type="match status" value="1"/>
</dbReference>
<sequence>MSIARLPAELLAIIFARLDYYDRISPSHVCRIWRSISLSFPSALWSNITSSCTVTGALREKLHRSQGVPVQLVVRPKFWLVEDTIWAVVEHLAHIESLDIHLDDDSIPSEADTAAAVSVVQALRAPAPLLTTLRINIDDNFSCEIPPPHSQSMYLPFDLFAGNAPRLRRLYIGVGFVVPSYCAALRTLTHLDCTCKDVASGVLESLDQSFPNLQTLVLSYLYCHGVLLRPSRLQLEQFELMTWDRLVVDHFGIPRIKHVGTFPYDGWFDDFSAACGDDGPGQLTGCALCFDHLHFKVWDDATGNSFYLWHIGSFSFHRDVAYPPRLWDNLQSFVVNETAIVKNEFPLLPQMQHLNVIVLDALQYYDARYPRSSTGVFVVTRDLDPIRCPALRTLTIARLDPGARVGHEVDRLDDSRVYMALACEDVANFIRTSLQFDTPRLQSLMFLGVDIIFDTESCFVALVEAADVVQVREGYYPNPIRTDV</sequence>
<name>A0A165GNA9_EXIGL</name>
<dbReference type="InParanoid" id="A0A165GNA9"/>
<gene>
    <name evidence="2" type="ORF">EXIGLDRAFT_720085</name>
</gene>
<proteinExistence type="predicted"/>